<reference evidence="1" key="1">
    <citation type="journal article" date="2020" name="mSystems">
        <title>Genome- and Community-Level Interaction Insights into Carbon Utilization and Element Cycling Functions of Hydrothermarchaeota in Hydrothermal Sediment.</title>
        <authorList>
            <person name="Zhou Z."/>
            <person name="Liu Y."/>
            <person name="Xu W."/>
            <person name="Pan J."/>
            <person name="Luo Z.H."/>
            <person name="Li M."/>
        </authorList>
    </citation>
    <scope>NUCLEOTIDE SEQUENCE [LARGE SCALE GENOMIC DNA]</scope>
    <source>
        <strain evidence="1">SpSt-143</strain>
    </source>
</reference>
<dbReference type="AlphaFoldDB" id="A0A7V2AZT8"/>
<name>A0A7V2AZT8_RHOMR</name>
<evidence type="ECO:0008006" key="2">
    <source>
        <dbReference type="Google" id="ProtNLM"/>
    </source>
</evidence>
<protein>
    <recommendedName>
        <fullName evidence="2">DUF4352 domain-containing protein</fullName>
    </recommendedName>
</protein>
<proteinExistence type="predicted"/>
<sequence length="166" mass="18058">MIDMLAPAVLGKLVEYGMGKLIELSGKELKLALTIEQVLVGNDGKALLALVTVTNRSGRAVSVDRFELDLGGRKFLNVRFEEPPRILDAADSCYGVMGTRYVFDGGPFEGFREPPALPPNLYLQPGESRTGVVLFDLGGQKVQSISRLVIRAHVGGYEERPEAVLL</sequence>
<evidence type="ECO:0000313" key="1">
    <source>
        <dbReference type="EMBL" id="HER95674.1"/>
    </source>
</evidence>
<accession>A0A7V2AZT8</accession>
<organism evidence="1">
    <name type="scientific">Rhodothermus marinus</name>
    <name type="common">Rhodothermus obamensis</name>
    <dbReference type="NCBI Taxonomy" id="29549"/>
    <lineage>
        <taxon>Bacteria</taxon>
        <taxon>Pseudomonadati</taxon>
        <taxon>Rhodothermota</taxon>
        <taxon>Rhodothermia</taxon>
        <taxon>Rhodothermales</taxon>
        <taxon>Rhodothermaceae</taxon>
        <taxon>Rhodothermus</taxon>
    </lineage>
</organism>
<dbReference type="EMBL" id="DSGB01000004">
    <property type="protein sequence ID" value="HER95674.1"/>
    <property type="molecule type" value="Genomic_DNA"/>
</dbReference>
<comment type="caution">
    <text evidence="1">The sequence shown here is derived from an EMBL/GenBank/DDBJ whole genome shotgun (WGS) entry which is preliminary data.</text>
</comment>
<gene>
    <name evidence="1" type="ORF">ENO59_04040</name>
</gene>